<evidence type="ECO:0000259" key="1">
    <source>
        <dbReference type="Pfam" id="PF16064"/>
    </source>
</evidence>
<dbReference type="KEGG" id="apln:108744733"/>
<evidence type="ECO:0000313" key="3">
    <source>
        <dbReference type="RefSeq" id="XP_025830045.1"/>
    </source>
</evidence>
<dbReference type="InterPro" id="IPR032071">
    <property type="entry name" value="DUF4806"/>
</dbReference>
<organism evidence="2 3">
    <name type="scientific">Agrilus planipennis</name>
    <name type="common">Emerald ash borer</name>
    <name type="synonym">Agrilus marcopoli</name>
    <dbReference type="NCBI Taxonomy" id="224129"/>
    <lineage>
        <taxon>Eukaryota</taxon>
        <taxon>Metazoa</taxon>
        <taxon>Ecdysozoa</taxon>
        <taxon>Arthropoda</taxon>
        <taxon>Hexapoda</taxon>
        <taxon>Insecta</taxon>
        <taxon>Pterygota</taxon>
        <taxon>Neoptera</taxon>
        <taxon>Endopterygota</taxon>
        <taxon>Coleoptera</taxon>
        <taxon>Polyphaga</taxon>
        <taxon>Elateriformia</taxon>
        <taxon>Buprestoidea</taxon>
        <taxon>Buprestidae</taxon>
        <taxon>Agrilinae</taxon>
        <taxon>Agrilus</taxon>
    </lineage>
</organism>
<keyword evidence="2" id="KW-1185">Reference proteome</keyword>
<dbReference type="OrthoDB" id="6784356at2759"/>
<sequence length="149" mass="17159">MELIDDVKQINCQSSKDSIHQQVFFQNFQMPIQTEEDLVRVEKFLENEVNFKLSAQKIARIGGHTPYEFVKRVFTKILSDDISVKYSWLGAKKKEVFSHLHLSRLIINAAGLNQATSSCSSKDLEEAIKNYLRRAKERLITKNKGNSLL</sequence>
<gene>
    <name evidence="3" type="primary">LOC108744733</name>
</gene>
<dbReference type="AlphaFoldDB" id="A0A7F5QXV2"/>
<dbReference type="RefSeq" id="XP_025830045.1">
    <property type="nucleotide sequence ID" value="XM_025974260.1"/>
</dbReference>
<dbReference type="PANTHER" id="PTHR34153:SF2">
    <property type="entry name" value="SI:CH211-262H13.3-RELATED"/>
    <property type="match status" value="1"/>
</dbReference>
<dbReference type="GeneID" id="108744733"/>
<dbReference type="Proteomes" id="UP000192223">
    <property type="component" value="Unplaced"/>
</dbReference>
<dbReference type="Pfam" id="PF16064">
    <property type="entry name" value="DUF4806"/>
    <property type="match status" value="1"/>
</dbReference>
<reference evidence="3" key="1">
    <citation type="submission" date="2025-08" db="UniProtKB">
        <authorList>
            <consortium name="RefSeq"/>
        </authorList>
    </citation>
    <scope>IDENTIFICATION</scope>
    <source>
        <tissue evidence="3">Entire body</tissue>
    </source>
</reference>
<proteinExistence type="predicted"/>
<name>A0A7F5QXV2_AGRPL</name>
<feature type="domain" description="DUF4806" evidence="1">
    <location>
        <begin position="26"/>
        <end position="103"/>
    </location>
</feature>
<dbReference type="PANTHER" id="PTHR34153">
    <property type="entry name" value="SI:CH211-262H13.3-RELATED-RELATED"/>
    <property type="match status" value="1"/>
</dbReference>
<evidence type="ECO:0000313" key="2">
    <source>
        <dbReference type="Proteomes" id="UP000192223"/>
    </source>
</evidence>
<dbReference type="InParanoid" id="A0A7F5QXV2"/>
<accession>A0A7F5QXV2</accession>
<protein>
    <submittedName>
        <fullName evidence="3">Uncharacterized protein LOC108744733</fullName>
    </submittedName>
</protein>